<organism evidence="5 7">
    <name type="scientific">Didymodactylos carnosus</name>
    <dbReference type="NCBI Taxonomy" id="1234261"/>
    <lineage>
        <taxon>Eukaryota</taxon>
        <taxon>Metazoa</taxon>
        <taxon>Spiralia</taxon>
        <taxon>Gnathifera</taxon>
        <taxon>Rotifera</taxon>
        <taxon>Eurotatoria</taxon>
        <taxon>Bdelloidea</taxon>
        <taxon>Philodinida</taxon>
        <taxon>Philodinidae</taxon>
        <taxon>Didymodactylos</taxon>
    </lineage>
</organism>
<dbReference type="OrthoDB" id="5975376at2759"/>
<dbReference type="Proteomes" id="UP000663829">
    <property type="component" value="Unassembled WGS sequence"/>
</dbReference>
<keyword evidence="3" id="KW-0472">Membrane</keyword>
<dbReference type="AlphaFoldDB" id="A0A814RMM7"/>
<evidence type="ECO:0000256" key="1">
    <source>
        <dbReference type="ARBA" id="ARBA00022729"/>
    </source>
</evidence>
<dbReference type="EMBL" id="CAJNOQ010006457">
    <property type="protein sequence ID" value="CAF1136052.1"/>
    <property type="molecule type" value="Genomic_DNA"/>
</dbReference>
<evidence type="ECO:0000259" key="4">
    <source>
        <dbReference type="SMART" id="SM00560"/>
    </source>
</evidence>
<keyword evidence="2" id="KW-1015">Disulfide bond</keyword>
<dbReference type="Pfam" id="PF13385">
    <property type="entry name" value="Laminin_G_3"/>
    <property type="match status" value="2"/>
</dbReference>
<keyword evidence="3" id="KW-0812">Transmembrane</keyword>
<dbReference type="Proteomes" id="UP000681722">
    <property type="component" value="Unassembled WGS sequence"/>
</dbReference>
<accession>A0A814RMM7</accession>
<keyword evidence="7" id="KW-1185">Reference proteome</keyword>
<dbReference type="SMART" id="SM00560">
    <property type="entry name" value="LamGL"/>
    <property type="match status" value="1"/>
</dbReference>
<reference evidence="5" key="1">
    <citation type="submission" date="2021-02" db="EMBL/GenBank/DDBJ databases">
        <authorList>
            <person name="Nowell W R."/>
        </authorList>
    </citation>
    <scope>NUCLEOTIDE SEQUENCE</scope>
</reference>
<keyword evidence="1" id="KW-0732">Signal</keyword>
<dbReference type="InterPro" id="IPR006558">
    <property type="entry name" value="LamG-like"/>
</dbReference>
<sequence>MGRTISPSTVTIRQENLRQIPSKTKYFSKRSLPKSLMTKKRLLIIVAGIGGAVAVVAVVVSIAVIYGRSAGTTQSTTIAPWTLASAYWAFDQNGNDLYGVYNGVNTGSYPQTNYFQSHDYIQFGYSLQVSNQQFTVSSYFNMSYRSFTVEAWIMPTTLSGDNTIFSQCTCATCTSQCLYLIIRSSRLFMGFNFNDLQGSTTLSTSVWYHVAFVYNYATLQQIIYLDGVQDSVRTNVQPYLGQNGSIIIGAQSSSSYYYGYIDNLALTTRAKSATEISNDATLLFYYSFDLPSPFYDNGPNRLNNTAISNYASVSSTSGRVNRGIDFTTTSSYFQMCCFYQLAWLASKPYTFAIWIYPTSINGGAIVHISYYYTNGGCCSFGGYGYDILALTYSGQIVTQVYYNSYFPGYIGPIIPINTWTHVACTYSSTNGVILLALLFNFAKKGHVELGEVLF</sequence>
<evidence type="ECO:0000256" key="3">
    <source>
        <dbReference type="SAM" id="Phobius"/>
    </source>
</evidence>
<dbReference type="SUPFAM" id="SSF49899">
    <property type="entry name" value="Concanavalin A-like lectins/glucanases"/>
    <property type="match status" value="2"/>
</dbReference>
<dbReference type="EMBL" id="CAJOBC010006458">
    <property type="protein sequence ID" value="CAF3899769.1"/>
    <property type="molecule type" value="Genomic_DNA"/>
</dbReference>
<proteinExistence type="predicted"/>
<evidence type="ECO:0000313" key="6">
    <source>
        <dbReference type="EMBL" id="CAF3899769.1"/>
    </source>
</evidence>
<dbReference type="Gene3D" id="2.60.120.200">
    <property type="match status" value="2"/>
</dbReference>
<keyword evidence="3" id="KW-1133">Transmembrane helix</keyword>
<protein>
    <recommendedName>
        <fullName evidence="4">LamG-like jellyroll fold domain-containing protein</fullName>
    </recommendedName>
</protein>
<evidence type="ECO:0000313" key="5">
    <source>
        <dbReference type="EMBL" id="CAF1136052.1"/>
    </source>
</evidence>
<feature type="domain" description="LamG-like jellyroll fold" evidence="4">
    <location>
        <begin position="145"/>
        <end position="274"/>
    </location>
</feature>
<dbReference type="InterPro" id="IPR013320">
    <property type="entry name" value="ConA-like_dom_sf"/>
</dbReference>
<gene>
    <name evidence="5" type="ORF">GPM918_LOCUS20443</name>
    <name evidence="6" type="ORF">SRO942_LOCUS20442</name>
</gene>
<evidence type="ECO:0000313" key="7">
    <source>
        <dbReference type="Proteomes" id="UP000663829"/>
    </source>
</evidence>
<feature type="transmembrane region" description="Helical" evidence="3">
    <location>
        <begin position="42"/>
        <end position="66"/>
    </location>
</feature>
<evidence type="ECO:0000256" key="2">
    <source>
        <dbReference type="ARBA" id="ARBA00023157"/>
    </source>
</evidence>
<comment type="caution">
    <text evidence="5">The sequence shown here is derived from an EMBL/GenBank/DDBJ whole genome shotgun (WGS) entry which is preliminary data.</text>
</comment>
<name>A0A814RMM7_9BILA</name>